<feature type="transmembrane region" description="Helical" evidence="8">
    <location>
        <begin position="265"/>
        <end position="287"/>
    </location>
</feature>
<evidence type="ECO:0000256" key="5">
    <source>
        <dbReference type="ARBA" id="ARBA00023063"/>
    </source>
</evidence>
<dbReference type="PROSITE" id="PS50850">
    <property type="entry name" value="MFS"/>
    <property type="match status" value="1"/>
</dbReference>
<feature type="region of interest" description="Disordered" evidence="7">
    <location>
        <begin position="512"/>
        <end position="584"/>
    </location>
</feature>
<evidence type="ECO:0000259" key="9">
    <source>
        <dbReference type="PROSITE" id="PS50850"/>
    </source>
</evidence>
<name>A0A8T2QU87_CERRI</name>
<dbReference type="PANTHER" id="PTHR23515">
    <property type="entry name" value="HIGH-AFFINITY NITRATE TRANSPORTER 2.3"/>
    <property type="match status" value="1"/>
</dbReference>
<dbReference type="InterPro" id="IPR044772">
    <property type="entry name" value="NO3_transporter"/>
</dbReference>
<feature type="transmembrane region" description="Helical" evidence="8">
    <location>
        <begin position="420"/>
        <end position="445"/>
    </location>
</feature>
<evidence type="ECO:0000313" key="10">
    <source>
        <dbReference type="EMBL" id="KAH7287118.1"/>
    </source>
</evidence>
<evidence type="ECO:0000256" key="4">
    <source>
        <dbReference type="ARBA" id="ARBA00022989"/>
    </source>
</evidence>
<proteinExistence type="inferred from homology"/>
<protein>
    <recommendedName>
        <fullName evidence="9">Major facilitator superfamily (MFS) profile domain-containing protein</fullName>
    </recommendedName>
</protein>
<feature type="domain" description="Major facilitator superfamily (MFS) profile" evidence="9">
    <location>
        <begin position="103"/>
        <end position="506"/>
    </location>
</feature>
<comment type="subcellular location">
    <subcellularLocation>
        <location evidence="1">Membrane</location>
        <topology evidence="1">Multi-pass membrane protein</topology>
    </subcellularLocation>
</comment>
<dbReference type="OrthoDB" id="434240at2759"/>
<dbReference type="EMBL" id="CM035437">
    <property type="protein sequence ID" value="KAH7287118.1"/>
    <property type="molecule type" value="Genomic_DNA"/>
</dbReference>
<feature type="transmembrane region" description="Helical" evidence="8">
    <location>
        <begin position="354"/>
        <end position="373"/>
    </location>
</feature>
<dbReference type="InterPro" id="IPR011701">
    <property type="entry name" value="MFS"/>
</dbReference>
<feature type="compositionally biased region" description="Polar residues" evidence="7">
    <location>
        <begin position="568"/>
        <end position="584"/>
    </location>
</feature>
<dbReference type="AlphaFoldDB" id="A0A8T2QU87"/>
<feature type="transmembrane region" description="Helical" evidence="8">
    <location>
        <begin position="452"/>
        <end position="472"/>
    </location>
</feature>
<organism evidence="10 11">
    <name type="scientific">Ceratopteris richardii</name>
    <name type="common">Triangle waterfern</name>
    <dbReference type="NCBI Taxonomy" id="49495"/>
    <lineage>
        <taxon>Eukaryota</taxon>
        <taxon>Viridiplantae</taxon>
        <taxon>Streptophyta</taxon>
        <taxon>Embryophyta</taxon>
        <taxon>Tracheophyta</taxon>
        <taxon>Polypodiopsida</taxon>
        <taxon>Polypodiidae</taxon>
        <taxon>Polypodiales</taxon>
        <taxon>Pteridineae</taxon>
        <taxon>Pteridaceae</taxon>
        <taxon>Parkerioideae</taxon>
        <taxon>Ceratopteris</taxon>
    </lineage>
</organism>
<keyword evidence="5" id="KW-0534">Nitrate assimilation</keyword>
<dbReference type="OMA" id="HISWFAF"/>
<dbReference type="GO" id="GO:0015112">
    <property type="term" value="F:nitrate transmembrane transporter activity"/>
    <property type="evidence" value="ECO:0007669"/>
    <property type="project" value="InterPro"/>
</dbReference>
<comment type="caution">
    <text evidence="10">The sequence shown here is derived from an EMBL/GenBank/DDBJ whole genome shotgun (WGS) entry which is preliminary data.</text>
</comment>
<sequence length="584" mass="63031">MTHSPPRSATVELAPSSPPGEPSDLHINCTGPRGSSTEAKNEVGSCSGKDAGKAMEPQAVALSVQENPHHDDHSRCKFNLPVDSEYKAKRIKLLSLAQPHMRSFHISWFAFFICFVSSFAPAPMLPIIRDNLDLRKEDIGQAGIASVCGAIASRLVMGFACDIVGPRHAGAVAILLTAPGVFCMATVTTATGFILCRFFIGFSLATFVTCQFWMASMFSAPIVGLTTGITSGLGNLGGGAAQLLMPILFNLISSDSFIGSSRFTAWRLAFFVPGIIQVAMGIIMLAFTQDTPLGDYGHLRKKGNRMKDSYVKVIVNGVKNYRTWVLGMIYGFCFGVELTIDNVIAEYFFDKFELSLFVAGIVASVFGLANFVTRPFGGALSDFVARRYGMRGRLWALWILQTLCGVFCIVLPQASSLGPAVAVLLVFAIFCEGAGGATTSIIPFVSRRSLGFVSGVSGAGGNFGAMLLQLLFFTNPNISMDTGLRNMGIMSMCCTLVVFTLYFPQWGGMLKGPSKDPDTNTEESYYGKEWSAQEESRGMHHASMKFAENSRGERGKRFSRPGAEVIPSHSQIASMSTPPHVVTQ</sequence>
<gene>
    <name evidence="10" type="ORF">KP509_32G038900</name>
</gene>
<evidence type="ECO:0000256" key="3">
    <source>
        <dbReference type="ARBA" id="ARBA00022692"/>
    </source>
</evidence>
<evidence type="ECO:0000256" key="6">
    <source>
        <dbReference type="ARBA" id="ARBA00023136"/>
    </source>
</evidence>
<feature type="transmembrane region" description="Helical" evidence="8">
    <location>
        <begin position="169"/>
        <end position="187"/>
    </location>
</feature>
<dbReference type="GO" id="GO:0016020">
    <property type="term" value="C:membrane"/>
    <property type="evidence" value="ECO:0007669"/>
    <property type="project" value="UniProtKB-SubCell"/>
</dbReference>
<reference evidence="10" key="1">
    <citation type="submission" date="2021-08" db="EMBL/GenBank/DDBJ databases">
        <title>WGS assembly of Ceratopteris richardii.</title>
        <authorList>
            <person name="Marchant D.B."/>
            <person name="Chen G."/>
            <person name="Jenkins J."/>
            <person name="Shu S."/>
            <person name="Leebens-Mack J."/>
            <person name="Grimwood J."/>
            <person name="Schmutz J."/>
            <person name="Soltis P."/>
            <person name="Soltis D."/>
            <person name="Chen Z.-H."/>
        </authorList>
    </citation>
    <scope>NUCLEOTIDE SEQUENCE</scope>
    <source>
        <strain evidence="10">Whitten #5841</strain>
        <tissue evidence="10">Leaf</tissue>
    </source>
</reference>
<dbReference type="Gene3D" id="1.20.1250.20">
    <property type="entry name" value="MFS general substrate transporter like domains"/>
    <property type="match status" value="2"/>
</dbReference>
<evidence type="ECO:0000256" key="7">
    <source>
        <dbReference type="SAM" id="MobiDB-lite"/>
    </source>
</evidence>
<feature type="transmembrane region" description="Helical" evidence="8">
    <location>
        <begin position="234"/>
        <end position="253"/>
    </location>
</feature>
<dbReference type="InterPro" id="IPR036259">
    <property type="entry name" value="MFS_trans_sf"/>
</dbReference>
<dbReference type="InterPro" id="IPR020846">
    <property type="entry name" value="MFS_dom"/>
</dbReference>
<evidence type="ECO:0000256" key="2">
    <source>
        <dbReference type="ARBA" id="ARBA00008432"/>
    </source>
</evidence>
<keyword evidence="6 8" id="KW-0472">Membrane</keyword>
<evidence type="ECO:0000313" key="11">
    <source>
        <dbReference type="Proteomes" id="UP000825935"/>
    </source>
</evidence>
<comment type="similarity">
    <text evidence="2">Belongs to the major facilitator superfamily. Nitrate/nitrite porter (TC 2.A.1.8) family.</text>
</comment>
<keyword evidence="4 8" id="KW-1133">Transmembrane helix</keyword>
<dbReference type="GO" id="GO:0042128">
    <property type="term" value="P:nitrate assimilation"/>
    <property type="evidence" value="ECO:0007669"/>
    <property type="project" value="UniProtKB-KW"/>
</dbReference>
<feature type="transmembrane region" description="Helical" evidence="8">
    <location>
        <begin position="106"/>
        <end position="127"/>
    </location>
</feature>
<feature type="transmembrane region" description="Helical" evidence="8">
    <location>
        <begin position="194"/>
        <end position="214"/>
    </location>
</feature>
<keyword evidence="3 8" id="KW-0812">Transmembrane</keyword>
<feature type="transmembrane region" description="Helical" evidence="8">
    <location>
        <begin position="484"/>
        <end position="503"/>
    </location>
</feature>
<feature type="transmembrane region" description="Helical" evidence="8">
    <location>
        <begin position="394"/>
        <end position="414"/>
    </location>
</feature>
<dbReference type="FunFam" id="1.20.1250.20:FF:000053">
    <property type="entry name" value="Nitrate transporter 2.1"/>
    <property type="match status" value="1"/>
</dbReference>
<dbReference type="Proteomes" id="UP000825935">
    <property type="component" value="Chromosome 32"/>
</dbReference>
<keyword evidence="11" id="KW-1185">Reference proteome</keyword>
<feature type="region of interest" description="Disordered" evidence="7">
    <location>
        <begin position="1"/>
        <end position="50"/>
    </location>
</feature>
<evidence type="ECO:0000256" key="1">
    <source>
        <dbReference type="ARBA" id="ARBA00004141"/>
    </source>
</evidence>
<dbReference type="CDD" id="cd17341">
    <property type="entry name" value="MFS_NRT2_like"/>
    <property type="match status" value="1"/>
</dbReference>
<evidence type="ECO:0000256" key="8">
    <source>
        <dbReference type="SAM" id="Phobius"/>
    </source>
</evidence>
<dbReference type="Pfam" id="PF07690">
    <property type="entry name" value="MFS_1"/>
    <property type="match status" value="1"/>
</dbReference>
<dbReference type="SUPFAM" id="SSF103473">
    <property type="entry name" value="MFS general substrate transporter"/>
    <property type="match status" value="1"/>
</dbReference>
<accession>A0A8T2QU87</accession>